<dbReference type="EMBL" id="LN847036">
    <property type="protein sequence ID" value="CRI42342.1"/>
    <property type="molecule type" value="Genomic_DNA"/>
</dbReference>
<protein>
    <submittedName>
        <fullName evidence="1">Uncharacterized protein</fullName>
    </submittedName>
</protein>
<sequence length="56" mass="6886">MFCDLNKEIFTDFFENKWKNESFLDVESLERRLRFHLLRWLHESLSSLVACDVDYV</sequence>
<gene>
    <name evidence="1" type="ORF">BN1224_DC9_BD_00180</name>
</gene>
<name>A0A0F7X1B6_CHLPN</name>
<organism evidence="1">
    <name type="scientific">Chlamydia pneumoniae</name>
    <name type="common">Chlamydophila pneumoniae</name>
    <dbReference type="NCBI Taxonomy" id="83558"/>
    <lineage>
        <taxon>Bacteria</taxon>
        <taxon>Pseudomonadati</taxon>
        <taxon>Chlamydiota</taxon>
        <taxon>Chlamydiia</taxon>
        <taxon>Chlamydiales</taxon>
        <taxon>Chlamydiaceae</taxon>
        <taxon>Chlamydia/Chlamydophila group</taxon>
        <taxon>Chlamydia</taxon>
    </lineage>
</organism>
<dbReference type="AlphaFoldDB" id="A0A0F7X1B6"/>
<evidence type="ECO:0000313" key="1">
    <source>
        <dbReference type="EMBL" id="CRI42342.1"/>
    </source>
</evidence>
<accession>A0A0F7X1B6</accession>
<proteinExistence type="predicted"/>
<reference evidence="1" key="1">
    <citation type="submission" date="2015-05" db="EMBL/GenBank/DDBJ databases">
        <authorList>
            <person name="Rattei Thomas"/>
        </authorList>
    </citation>
    <scope>NUCLEOTIDE SEQUENCE</scope>
    <source>
        <strain evidence="1">DC9</strain>
    </source>
</reference>